<gene>
    <name evidence="1" type="ORF">A2480_02410</name>
</gene>
<reference evidence="1 2" key="1">
    <citation type="journal article" date="2016" name="Nat. Commun.">
        <title>Thousands of microbial genomes shed light on interconnected biogeochemical processes in an aquifer system.</title>
        <authorList>
            <person name="Anantharaman K."/>
            <person name="Brown C.T."/>
            <person name="Hug L.A."/>
            <person name="Sharon I."/>
            <person name="Castelle C.J."/>
            <person name="Probst A.J."/>
            <person name="Thomas B.C."/>
            <person name="Singh A."/>
            <person name="Wilkins M.J."/>
            <person name="Karaoz U."/>
            <person name="Brodie E.L."/>
            <person name="Williams K.H."/>
            <person name="Hubbard S.S."/>
            <person name="Banfield J.F."/>
        </authorList>
    </citation>
    <scope>NUCLEOTIDE SEQUENCE [LARGE SCALE GENOMIC DNA]</scope>
</reference>
<organism evidence="1 2">
    <name type="scientific">Candidatus Uhrbacteria bacterium RIFOXYC2_FULL_47_19</name>
    <dbReference type="NCBI Taxonomy" id="1802424"/>
    <lineage>
        <taxon>Bacteria</taxon>
        <taxon>Candidatus Uhriibacteriota</taxon>
    </lineage>
</organism>
<dbReference type="STRING" id="1802424.A2480_02410"/>
<dbReference type="EMBL" id="MGFG01000030">
    <property type="protein sequence ID" value="OGM00533.1"/>
    <property type="molecule type" value="Genomic_DNA"/>
</dbReference>
<evidence type="ECO:0000313" key="2">
    <source>
        <dbReference type="Proteomes" id="UP000176988"/>
    </source>
</evidence>
<dbReference type="Proteomes" id="UP000176988">
    <property type="component" value="Unassembled WGS sequence"/>
</dbReference>
<evidence type="ECO:0000313" key="1">
    <source>
        <dbReference type="EMBL" id="OGM00533.1"/>
    </source>
</evidence>
<comment type="caution">
    <text evidence="1">The sequence shown here is derived from an EMBL/GenBank/DDBJ whole genome shotgun (WGS) entry which is preliminary data.</text>
</comment>
<name>A0A1F7WCK4_9BACT</name>
<sequence length="80" mass="8540">MELAGFCLEPRSSWPAVAVAIAAVDRAILVGLERELLDVATALGALEAERGNIEHLTRSAGSTHLEVVHVCTFRLVVVAF</sequence>
<protein>
    <submittedName>
        <fullName evidence="1">Uncharacterized protein</fullName>
    </submittedName>
</protein>
<proteinExistence type="predicted"/>
<accession>A0A1F7WCK4</accession>
<dbReference type="AlphaFoldDB" id="A0A1F7WCK4"/>